<evidence type="ECO:0000313" key="5">
    <source>
        <dbReference type="EMBL" id="SDX10721.1"/>
    </source>
</evidence>
<keyword evidence="5" id="KW-0675">Receptor</keyword>
<dbReference type="NCBIfam" id="NF037995">
    <property type="entry name" value="TRAP_S1"/>
    <property type="match status" value="1"/>
</dbReference>
<organism evidence="5 6">
    <name type="scientific">Roseicitreum antarcticum</name>
    <dbReference type="NCBI Taxonomy" id="564137"/>
    <lineage>
        <taxon>Bacteria</taxon>
        <taxon>Pseudomonadati</taxon>
        <taxon>Pseudomonadota</taxon>
        <taxon>Alphaproteobacteria</taxon>
        <taxon>Rhodobacterales</taxon>
        <taxon>Paracoccaceae</taxon>
        <taxon>Roseicitreum</taxon>
    </lineage>
</organism>
<keyword evidence="3" id="KW-0574">Periplasm</keyword>
<feature type="signal peptide" evidence="4">
    <location>
        <begin position="1"/>
        <end position="23"/>
    </location>
</feature>
<evidence type="ECO:0000256" key="1">
    <source>
        <dbReference type="ARBA" id="ARBA00004418"/>
    </source>
</evidence>
<dbReference type="EMBL" id="FNOM01000005">
    <property type="protein sequence ID" value="SDX10721.1"/>
    <property type="molecule type" value="Genomic_DNA"/>
</dbReference>
<dbReference type="Gene3D" id="3.40.190.170">
    <property type="entry name" value="Bacterial extracellular solute-binding protein, family 7"/>
    <property type="match status" value="1"/>
</dbReference>
<proteinExistence type="predicted"/>
<name>A0A1H2Z049_9RHOB</name>
<dbReference type="STRING" id="564137.SAMN04488238_105199"/>
<dbReference type="PIRSF" id="PIRSF006470">
    <property type="entry name" value="DctB"/>
    <property type="match status" value="1"/>
</dbReference>
<dbReference type="InterPro" id="IPR038404">
    <property type="entry name" value="TRAP_DctP_sf"/>
</dbReference>
<dbReference type="GO" id="GO:0030288">
    <property type="term" value="C:outer membrane-bounded periplasmic space"/>
    <property type="evidence" value="ECO:0007669"/>
    <property type="project" value="InterPro"/>
</dbReference>
<keyword evidence="6" id="KW-1185">Reference proteome</keyword>
<sequence length="327" mass="35524">MRNFKSLTATTALVLALTTQANAQEHQMTLAHVLSDQSPYQVILEEFKTLIEDRSEGRIAVEVQCCGQAGNETRAIQSFRTGILTGGMVGGSSLETVVPAYRVLSLPYLFDSKQQAYDVLQSDIGTEMLSKLEEFDMMGLGFGSIYERSIASTVPITSVDDMAGLKIRVLPTPGFVEAYNSLGTQPTPMAYGEVFMAMQNQVVDALEISPDAYVADRFHEATTDFTLTNTHQSTTIFVLSRSFWEGLPEDLQTMVQDAAAEAIAAGILVHDELADAGLETARAAGVTIHEPDLAPFMEKARMSWPVILDGHDDAAGFLTQIEASLGR</sequence>
<dbReference type="InterPro" id="IPR018389">
    <property type="entry name" value="DctP_fam"/>
</dbReference>
<evidence type="ECO:0000313" key="6">
    <source>
        <dbReference type="Proteomes" id="UP000198539"/>
    </source>
</evidence>
<dbReference type="RefSeq" id="WP_092888793.1">
    <property type="nucleotide sequence ID" value="NZ_CP061502.1"/>
</dbReference>
<dbReference type="Pfam" id="PF03480">
    <property type="entry name" value="DctP"/>
    <property type="match status" value="1"/>
</dbReference>
<dbReference type="OrthoDB" id="8673861at2"/>
<feature type="chain" id="PRO_5011707878" evidence="4">
    <location>
        <begin position="24"/>
        <end position="327"/>
    </location>
</feature>
<dbReference type="GO" id="GO:0030246">
    <property type="term" value="F:carbohydrate binding"/>
    <property type="evidence" value="ECO:0007669"/>
    <property type="project" value="TreeGrafter"/>
</dbReference>
<keyword evidence="2 4" id="KW-0732">Signal</keyword>
<gene>
    <name evidence="5" type="ORF">SAMN04488238_105199</name>
</gene>
<reference evidence="5 6" key="1">
    <citation type="submission" date="2016-10" db="EMBL/GenBank/DDBJ databases">
        <authorList>
            <person name="de Groot N.N."/>
        </authorList>
    </citation>
    <scope>NUCLEOTIDE SEQUENCE [LARGE SCALE GENOMIC DNA]</scope>
    <source>
        <strain evidence="5 6">CGMCC 1.8894</strain>
    </source>
</reference>
<dbReference type="PANTHER" id="PTHR33376:SF2">
    <property type="entry name" value="DICARBOXYLATE-BINDING PERIPLASMIC PROTEIN"/>
    <property type="match status" value="1"/>
</dbReference>
<dbReference type="AlphaFoldDB" id="A0A1H2Z049"/>
<evidence type="ECO:0000256" key="4">
    <source>
        <dbReference type="SAM" id="SignalP"/>
    </source>
</evidence>
<dbReference type="Proteomes" id="UP000198539">
    <property type="component" value="Unassembled WGS sequence"/>
</dbReference>
<protein>
    <submittedName>
        <fullName evidence="5">Tripartite ATP-independent transporter solute receptor, DctP family</fullName>
    </submittedName>
</protein>
<dbReference type="GO" id="GO:0055085">
    <property type="term" value="P:transmembrane transport"/>
    <property type="evidence" value="ECO:0007669"/>
    <property type="project" value="InterPro"/>
</dbReference>
<evidence type="ECO:0000256" key="3">
    <source>
        <dbReference type="ARBA" id="ARBA00022764"/>
    </source>
</evidence>
<dbReference type="CDD" id="cd13603">
    <property type="entry name" value="PBP2_TRAP_Siap_TeaA_like"/>
    <property type="match status" value="1"/>
</dbReference>
<comment type="subcellular location">
    <subcellularLocation>
        <location evidence="1">Periplasm</location>
    </subcellularLocation>
</comment>
<dbReference type="InterPro" id="IPR004682">
    <property type="entry name" value="TRAP_DctP"/>
</dbReference>
<accession>A0A1H2Z049</accession>
<evidence type="ECO:0000256" key="2">
    <source>
        <dbReference type="ARBA" id="ARBA00022729"/>
    </source>
</evidence>
<dbReference type="PANTHER" id="PTHR33376">
    <property type="match status" value="1"/>
</dbReference>